<accession>E9E258</accession>
<dbReference type="KEGG" id="maw:19248267"/>
<feature type="region of interest" description="Disordered" evidence="1">
    <location>
        <begin position="220"/>
        <end position="255"/>
    </location>
</feature>
<feature type="region of interest" description="Disordered" evidence="1">
    <location>
        <begin position="589"/>
        <end position="609"/>
    </location>
</feature>
<reference evidence="2 3" key="1">
    <citation type="journal article" date="2011" name="PLoS Genet.">
        <title>Genome sequencing and comparative transcriptomics of the model entomopathogenic fungi Metarhizium anisopliae and M. acridum.</title>
        <authorList>
            <person name="Gao Q."/>
            <person name="Jin K."/>
            <person name="Ying S.H."/>
            <person name="Zhang Y."/>
            <person name="Xiao G."/>
            <person name="Shang Y."/>
            <person name="Duan Z."/>
            <person name="Hu X."/>
            <person name="Xie X.Q."/>
            <person name="Zhou G."/>
            <person name="Peng G."/>
            <person name="Luo Z."/>
            <person name="Huang W."/>
            <person name="Wang B."/>
            <person name="Fang W."/>
            <person name="Wang S."/>
            <person name="Zhong Y."/>
            <person name="Ma L.J."/>
            <person name="St Leger R.J."/>
            <person name="Zhao G.P."/>
            <person name="Pei Y."/>
            <person name="Feng M.G."/>
            <person name="Xia Y."/>
            <person name="Wang C."/>
        </authorList>
    </citation>
    <scope>NUCLEOTIDE SEQUENCE [LARGE SCALE GENOMIC DNA]</scope>
    <source>
        <strain evidence="2 3">CQMa 102</strain>
    </source>
</reference>
<dbReference type="AlphaFoldDB" id="E9E258"/>
<evidence type="ECO:0000313" key="2">
    <source>
        <dbReference type="EMBL" id="EFY89974.1"/>
    </source>
</evidence>
<feature type="compositionally biased region" description="Polar residues" evidence="1">
    <location>
        <begin position="161"/>
        <end position="181"/>
    </location>
</feature>
<feature type="compositionally biased region" description="Polar residues" evidence="1">
    <location>
        <begin position="243"/>
        <end position="252"/>
    </location>
</feature>
<dbReference type="GeneID" id="19248267"/>
<dbReference type="HOGENOM" id="CLU_354139_0_0_1"/>
<feature type="region of interest" description="Disordered" evidence="1">
    <location>
        <begin position="296"/>
        <end position="325"/>
    </location>
</feature>
<sequence length="850" mass="94244">MPRKSNLAAPKSASKKQAEKQLQLQSAKFGELETTPTSHHEKSPIPPMRQKNRASHTHCHDTDRIVDPEEFEDGIDNDAMAKLANTPKEINIRRDMEIIWSEKDSETHRSSSMSSQEEEQSGHVFGYIGDDIPFTSPASGHDALPDTLPLPASAENPPSADCQSQSSQQVDFSETASTLYRSSPFGRSHTSRGSVTTSQPASTQKDTTFNLFEMQLPALDPSHKDIPHASADSQTKSDKNSARDSSAPQVTEETLPFNCHPFPTCGVNPEAESVHTGRTLGSGDILLDHITLNLPNANGENKPKTPAIPYGGKPLKKRKQRPKTPIQFDEDTQEVKSVSRQPLYRKLYNQPVLTDEQHEQKATRQEKICGKKRKTNVSNSNNLQKKVKSAFIGYAESLIVDGDTNRQCVSRSCPDPQHPFKDRHGDEMSHDIIEEKAQNSQVMNPRPFENNEVGDFQTTDTETMMPQSNRTGPQLSAVQIIKPTEKVGDCIFVATDQKRTCNEISKAKETWKDIPVLDPHMKGRQSTSAEGDGDAGVSTDDSKRTNSAPDTTGVAISSSKPFNFQISQAQRLSKSKMVQMNATDRRMGQNFGVSERGSPIPRQQQESRVDIPCTKDSSVSLSNENVSGMIHEHCEVQNCTLIPEKHRSQVQRVDEWAPVKGNFESNQNPGLIQQRGDHPELVQSIVSDIRRILTKHPDINKTEHATQPTTISERSRQQLHELVDVFMKRIDSKRAEILTVADGYKKAGDRCVGKIQSRFLGERRAVFDDATAHARGFHSLVSKGVKLTSSNGRKGSELLQGLQQTILQRASVYEHASSIMEALYEQLVASDFGKGRTPVAREAVVMGLSD</sequence>
<dbReference type="EMBL" id="GL698494">
    <property type="protein sequence ID" value="EFY89974.1"/>
    <property type="molecule type" value="Genomic_DNA"/>
</dbReference>
<dbReference type="Proteomes" id="UP000002499">
    <property type="component" value="Unassembled WGS sequence"/>
</dbReference>
<feature type="region of interest" description="Disordered" evidence="1">
    <location>
        <begin position="101"/>
        <end position="203"/>
    </location>
</feature>
<gene>
    <name evidence="2" type="ORF">MAC_03956</name>
</gene>
<name>E9E258_METAQ</name>
<dbReference type="OrthoDB" id="4953021at2759"/>
<dbReference type="eggNOG" id="ENOG502RQAK">
    <property type="taxonomic scope" value="Eukaryota"/>
</dbReference>
<evidence type="ECO:0000256" key="1">
    <source>
        <dbReference type="SAM" id="MobiDB-lite"/>
    </source>
</evidence>
<dbReference type="OMA" id="ASHTHCH"/>
<proteinExistence type="predicted"/>
<feature type="compositionally biased region" description="Polar residues" evidence="1">
    <location>
        <begin position="191"/>
        <end position="203"/>
    </location>
</feature>
<dbReference type="InParanoid" id="E9E258"/>
<keyword evidence="3" id="KW-1185">Reference proteome</keyword>
<feature type="compositionally biased region" description="Polar residues" evidence="1">
    <location>
        <begin position="545"/>
        <end position="559"/>
    </location>
</feature>
<protein>
    <submittedName>
        <fullName evidence="2">Uncharacterized protein</fullName>
    </submittedName>
</protein>
<feature type="region of interest" description="Disordered" evidence="1">
    <location>
        <begin position="1"/>
        <end position="65"/>
    </location>
</feature>
<feature type="region of interest" description="Disordered" evidence="1">
    <location>
        <begin position="517"/>
        <end position="559"/>
    </location>
</feature>
<organism evidence="3">
    <name type="scientific">Metarhizium acridum (strain CQMa 102)</name>
    <dbReference type="NCBI Taxonomy" id="655827"/>
    <lineage>
        <taxon>Eukaryota</taxon>
        <taxon>Fungi</taxon>
        <taxon>Dikarya</taxon>
        <taxon>Ascomycota</taxon>
        <taxon>Pezizomycotina</taxon>
        <taxon>Sordariomycetes</taxon>
        <taxon>Hypocreomycetidae</taxon>
        <taxon>Hypocreales</taxon>
        <taxon>Clavicipitaceae</taxon>
        <taxon>Metarhizium</taxon>
    </lineage>
</organism>
<evidence type="ECO:0000313" key="3">
    <source>
        <dbReference type="Proteomes" id="UP000002499"/>
    </source>
</evidence>